<dbReference type="InterPro" id="IPR038883">
    <property type="entry name" value="AN11006-like"/>
</dbReference>
<dbReference type="EMBL" id="JAVRRT010000027">
    <property type="protein sequence ID" value="KAK5163244.1"/>
    <property type="molecule type" value="Genomic_DNA"/>
</dbReference>
<proteinExistence type="predicted"/>
<dbReference type="RefSeq" id="XP_064653769.1">
    <property type="nucleotide sequence ID" value="XM_064808047.1"/>
</dbReference>
<sequence>MCYARAPKPPALGVQPPLPSNPPEDDEVNILAKLKAPTASHITTQNIPFTDLPPEIRNRIYSLALPSTTAELIIATPFRDEAMTLGSQPALTKTSQLIRTEALPMFYANATFTAYIENAGFTELSKWCKQAQEITASIDVPYINIKVKLLGEIGCVCDLLGLVKELGSTDLARFNFGVPSASNTILAPAKFYSTRGLRLRRAFVHNSTKASERSMDFLATSYIVSVLSMRIG</sequence>
<evidence type="ECO:0000313" key="2">
    <source>
        <dbReference type="EMBL" id="KAK5163244.1"/>
    </source>
</evidence>
<evidence type="ECO:0000313" key="3">
    <source>
        <dbReference type="Proteomes" id="UP001337655"/>
    </source>
</evidence>
<evidence type="ECO:0000256" key="1">
    <source>
        <dbReference type="SAM" id="MobiDB-lite"/>
    </source>
</evidence>
<organism evidence="2 3">
    <name type="scientific">Saxophila tyrrhenica</name>
    <dbReference type="NCBI Taxonomy" id="1690608"/>
    <lineage>
        <taxon>Eukaryota</taxon>
        <taxon>Fungi</taxon>
        <taxon>Dikarya</taxon>
        <taxon>Ascomycota</taxon>
        <taxon>Pezizomycotina</taxon>
        <taxon>Dothideomycetes</taxon>
        <taxon>Dothideomycetidae</taxon>
        <taxon>Mycosphaerellales</taxon>
        <taxon>Extremaceae</taxon>
        <taxon>Saxophila</taxon>
    </lineage>
</organism>
<name>A0AAV9NU87_9PEZI</name>
<dbReference type="Proteomes" id="UP001337655">
    <property type="component" value="Unassembled WGS sequence"/>
</dbReference>
<comment type="caution">
    <text evidence="2">The sequence shown here is derived from an EMBL/GenBank/DDBJ whole genome shotgun (WGS) entry which is preliminary data.</text>
</comment>
<dbReference type="PANTHER" id="PTHR42085:SF1">
    <property type="entry name" value="F-BOX DOMAIN-CONTAINING PROTEIN"/>
    <property type="match status" value="1"/>
</dbReference>
<feature type="region of interest" description="Disordered" evidence="1">
    <location>
        <begin position="1"/>
        <end position="25"/>
    </location>
</feature>
<evidence type="ECO:0008006" key="4">
    <source>
        <dbReference type="Google" id="ProtNLM"/>
    </source>
</evidence>
<dbReference type="AlphaFoldDB" id="A0AAV9NU87"/>
<gene>
    <name evidence="2" type="ORF">LTR77_010830</name>
</gene>
<protein>
    <recommendedName>
        <fullName evidence="4">F-box domain-containing protein</fullName>
    </recommendedName>
</protein>
<accession>A0AAV9NU87</accession>
<keyword evidence="3" id="KW-1185">Reference proteome</keyword>
<reference evidence="2 3" key="1">
    <citation type="submission" date="2023-08" db="EMBL/GenBank/DDBJ databases">
        <title>Black Yeasts Isolated from many extreme environments.</title>
        <authorList>
            <person name="Coleine C."/>
            <person name="Stajich J.E."/>
            <person name="Selbmann L."/>
        </authorList>
    </citation>
    <scope>NUCLEOTIDE SEQUENCE [LARGE SCALE GENOMIC DNA]</scope>
    <source>
        <strain evidence="2 3">CCFEE 5935</strain>
    </source>
</reference>
<dbReference type="PANTHER" id="PTHR42085">
    <property type="entry name" value="F-BOX DOMAIN-CONTAINING PROTEIN"/>
    <property type="match status" value="1"/>
</dbReference>
<dbReference type="GeneID" id="89932155"/>